<organism evidence="3 4">
    <name type="scientific">Pseudomonas sediminis</name>
    <dbReference type="NCBI Taxonomy" id="1691904"/>
    <lineage>
        <taxon>Bacteria</taxon>
        <taxon>Pseudomonadati</taxon>
        <taxon>Pseudomonadota</taxon>
        <taxon>Gammaproteobacteria</taxon>
        <taxon>Pseudomonadales</taxon>
        <taxon>Pseudomonadaceae</taxon>
        <taxon>Pseudomonas</taxon>
    </lineage>
</organism>
<dbReference type="GO" id="GO:0010134">
    <property type="term" value="P:sulfate assimilation via adenylyl sulfate reduction"/>
    <property type="evidence" value="ECO:0007669"/>
    <property type="project" value="TreeGrafter"/>
</dbReference>
<sequence length="173" mass="19531">MVIWLIGLSGSGKTTLGREITRQWKHQAANTLLVDGDEVRRIFRQDTQAADYSLAGRRLNAERIFELCAWLDAQEINVVCSILSIFPDLRALNRTRFRHYYEVYLNPPMQTLLERDTKGLYRHALAGEMSDMVGVDIPFPPPSAADLEIDTSQPADIAELARDILQRAQGSMA</sequence>
<proteinExistence type="predicted"/>
<protein>
    <submittedName>
        <fullName evidence="3">Adenylyl-sulfate kinase</fullName>
    </submittedName>
</protein>
<dbReference type="InterPro" id="IPR059117">
    <property type="entry name" value="APS_kinase_dom"/>
</dbReference>
<dbReference type="RefSeq" id="WP_099523149.1">
    <property type="nucleotide sequence ID" value="NZ_NIQU01000002.1"/>
</dbReference>
<dbReference type="GO" id="GO:0004781">
    <property type="term" value="F:sulfate adenylyltransferase (ATP) activity"/>
    <property type="evidence" value="ECO:0007669"/>
    <property type="project" value="TreeGrafter"/>
</dbReference>
<dbReference type="InterPro" id="IPR027417">
    <property type="entry name" value="P-loop_NTPase"/>
</dbReference>
<evidence type="ECO:0000313" key="4">
    <source>
        <dbReference type="Proteomes" id="UP000229504"/>
    </source>
</evidence>
<keyword evidence="1" id="KW-0808">Transferase</keyword>
<evidence type="ECO:0000313" key="3">
    <source>
        <dbReference type="EMBL" id="PIA70653.1"/>
    </source>
</evidence>
<name>A0A2G5FRR4_9PSED</name>
<dbReference type="AlphaFoldDB" id="A0A2G5FRR4"/>
<evidence type="ECO:0000259" key="2">
    <source>
        <dbReference type="Pfam" id="PF01583"/>
    </source>
</evidence>
<dbReference type="PANTHER" id="PTHR42700">
    <property type="entry name" value="SULFATE ADENYLYLTRANSFERASE"/>
    <property type="match status" value="1"/>
</dbReference>
<gene>
    <name evidence="3" type="ORF">CDO35_06565</name>
</gene>
<dbReference type="GO" id="GO:0005737">
    <property type="term" value="C:cytoplasm"/>
    <property type="evidence" value="ECO:0007669"/>
    <property type="project" value="TreeGrafter"/>
</dbReference>
<evidence type="ECO:0000256" key="1">
    <source>
        <dbReference type="ARBA" id="ARBA00022679"/>
    </source>
</evidence>
<dbReference type="SUPFAM" id="SSF52540">
    <property type="entry name" value="P-loop containing nucleoside triphosphate hydrolases"/>
    <property type="match status" value="1"/>
</dbReference>
<dbReference type="InterPro" id="IPR050512">
    <property type="entry name" value="Sulf_AdTrans/APS_kinase"/>
</dbReference>
<dbReference type="GO" id="GO:0019379">
    <property type="term" value="P:sulfate assimilation, phosphoadenylyl sulfate reduction by phosphoadenylyl-sulfate reductase (thioredoxin)"/>
    <property type="evidence" value="ECO:0007669"/>
    <property type="project" value="TreeGrafter"/>
</dbReference>
<reference evidence="4" key="1">
    <citation type="submission" date="2017-06" db="EMBL/GenBank/DDBJ databases">
        <authorList>
            <person name="Rastogi G."/>
            <person name="Vaishampayan P."/>
            <person name="Seuylemezian A."/>
        </authorList>
    </citation>
    <scope>NUCLEOTIDE SEQUENCE [LARGE SCALE GENOMIC DNA]</scope>
    <source>
        <strain evidence="4">PI11</strain>
    </source>
</reference>
<dbReference type="Pfam" id="PF01583">
    <property type="entry name" value="APS_kinase"/>
    <property type="match status" value="1"/>
</dbReference>
<accession>A0A2G5FRR4</accession>
<comment type="caution">
    <text evidence="3">The sequence shown here is derived from an EMBL/GenBank/DDBJ whole genome shotgun (WGS) entry which is preliminary data.</text>
</comment>
<dbReference type="EMBL" id="NIQU01000002">
    <property type="protein sequence ID" value="PIA70653.1"/>
    <property type="molecule type" value="Genomic_DNA"/>
</dbReference>
<dbReference type="PANTHER" id="PTHR42700:SF1">
    <property type="entry name" value="SULFATE ADENYLYLTRANSFERASE"/>
    <property type="match status" value="1"/>
</dbReference>
<dbReference type="Proteomes" id="UP000229504">
    <property type="component" value="Unassembled WGS sequence"/>
</dbReference>
<dbReference type="Gene3D" id="3.40.50.300">
    <property type="entry name" value="P-loop containing nucleotide triphosphate hydrolases"/>
    <property type="match status" value="1"/>
</dbReference>
<dbReference type="PRINTS" id="PR01100">
    <property type="entry name" value="SHIKIMTKNASE"/>
</dbReference>
<feature type="domain" description="APS kinase" evidence="2">
    <location>
        <begin position="1"/>
        <end position="150"/>
    </location>
</feature>
<dbReference type="NCBIfam" id="NF004041">
    <property type="entry name" value="PRK05541.1"/>
    <property type="match status" value="1"/>
</dbReference>
<keyword evidence="3" id="KW-0418">Kinase</keyword>
<dbReference type="GO" id="GO:0016301">
    <property type="term" value="F:kinase activity"/>
    <property type="evidence" value="ECO:0007669"/>
    <property type="project" value="UniProtKB-KW"/>
</dbReference>